<proteinExistence type="inferred from homology"/>
<dbReference type="AlphaFoldDB" id="A0A7C4Q0X1"/>
<dbReference type="CDD" id="cd00310">
    <property type="entry name" value="ATP-synt_Fo_a_6"/>
    <property type="match status" value="1"/>
</dbReference>
<evidence type="ECO:0000256" key="6">
    <source>
        <dbReference type="ARBA" id="ARBA00022781"/>
    </source>
</evidence>
<comment type="subcellular location">
    <subcellularLocation>
        <location evidence="11">Cell membrane</location>
        <topology evidence="11">Multi-pass membrane protein</topology>
    </subcellularLocation>
    <subcellularLocation>
        <location evidence="1">Membrane</location>
        <topology evidence="1">Multi-pass membrane protein</topology>
    </subcellularLocation>
</comment>
<keyword evidence="5 11" id="KW-0812">Transmembrane</keyword>
<dbReference type="GO" id="GO:0045259">
    <property type="term" value="C:proton-transporting ATP synthase complex"/>
    <property type="evidence" value="ECO:0007669"/>
    <property type="project" value="UniProtKB-KW"/>
</dbReference>
<evidence type="ECO:0000256" key="5">
    <source>
        <dbReference type="ARBA" id="ARBA00022692"/>
    </source>
</evidence>
<dbReference type="HAMAP" id="MF_01393">
    <property type="entry name" value="ATP_synth_a_bact"/>
    <property type="match status" value="1"/>
</dbReference>
<keyword evidence="9 11" id="KW-0472">Membrane</keyword>
<comment type="function">
    <text evidence="11">Key component of the proton channel; it plays a direct role in the translocation of protons across the membrane.</text>
</comment>
<evidence type="ECO:0000256" key="7">
    <source>
        <dbReference type="ARBA" id="ARBA00022989"/>
    </source>
</evidence>
<dbReference type="Pfam" id="PF00119">
    <property type="entry name" value="ATP-synt_A"/>
    <property type="match status" value="1"/>
</dbReference>
<gene>
    <name evidence="11" type="primary">atpB</name>
    <name evidence="12" type="ORF">ENT17_04460</name>
</gene>
<keyword evidence="7 11" id="KW-1133">Transmembrane helix</keyword>
<feature type="transmembrane region" description="Helical" evidence="11">
    <location>
        <begin position="49"/>
        <end position="68"/>
    </location>
</feature>
<feature type="transmembrane region" description="Helical" evidence="11">
    <location>
        <begin position="325"/>
        <end position="348"/>
    </location>
</feature>
<dbReference type="GO" id="GO:0046933">
    <property type="term" value="F:proton-transporting ATP synthase activity, rotational mechanism"/>
    <property type="evidence" value="ECO:0007669"/>
    <property type="project" value="UniProtKB-UniRule"/>
</dbReference>
<evidence type="ECO:0000256" key="4">
    <source>
        <dbReference type="ARBA" id="ARBA00022547"/>
    </source>
</evidence>
<keyword evidence="10 11" id="KW-0066">ATP synthesis</keyword>
<evidence type="ECO:0000256" key="9">
    <source>
        <dbReference type="ARBA" id="ARBA00023136"/>
    </source>
</evidence>
<sequence>MFHWPSCFGSSVWRFQKLNPVLVSRAIPKRRRKRVLETTRKWRWGKNRWIVLLLIILSVFAINIAAPVQPHIQVAPEKIIEEPLFNLGPLGDFYLVNTLPTLIIVDLIIIAIAFAVRQSLRKGDLVPRGIAGAMEGLIEVLYNLTESAAGKHARRIFPWFATILILVLVANLMKVLPGMETVGVMHHYDHGHPIQNLFGNFYTLLPGEAEHGDGYILTPFFRAVSTDLNFTLALALISVFMTQVIGVQTQGLRYFTKFINFTTMFKKPFFGFMDFLVGLLELISEFAKILSFTFRLFGVMFSGFVLVALVITLVPIFVPSMIYMFEVFMGVIQAFVFGMLTMVFMSMATRGHGEEEHH</sequence>
<dbReference type="GO" id="GO:0005886">
    <property type="term" value="C:plasma membrane"/>
    <property type="evidence" value="ECO:0007669"/>
    <property type="project" value="UniProtKB-SubCell"/>
</dbReference>
<evidence type="ECO:0000256" key="2">
    <source>
        <dbReference type="ARBA" id="ARBA00006810"/>
    </source>
</evidence>
<protein>
    <recommendedName>
        <fullName evidence="11">ATP synthase subunit a</fullName>
    </recommendedName>
    <alternativeName>
        <fullName evidence="11">ATP synthase F0 sector subunit a</fullName>
    </alternativeName>
    <alternativeName>
        <fullName evidence="11">F-ATPase subunit 6</fullName>
    </alternativeName>
</protein>
<evidence type="ECO:0000256" key="10">
    <source>
        <dbReference type="ARBA" id="ARBA00023310"/>
    </source>
</evidence>
<feature type="transmembrane region" description="Helical" evidence="11">
    <location>
        <begin position="93"/>
        <end position="116"/>
    </location>
</feature>
<organism evidence="12">
    <name type="scientific">Bellilinea caldifistulae</name>
    <dbReference type="NCBI Taxonomy" id="360411"/>
    <lineage>
        <taxon>Bacteria</taxon>
        <taxon>Bacillati</taxon>
        <taxon>Chloroflexota</taxon>
        <taxon>Anaerolineae</taxon>
        <taxon>Anaerolineales</taxon>
        <taxon>Anaerolineaceae</taxon>
        <taxon>Bellilinea</taxon>
    </lineage>
</organism>
<dbReference type="SUPFAM" id="SSF81336">
    <property type="entry name" value="F1F0 ATP synthase subunit A"/>
    <property type="match status" value="1"/>
</dbReference>
<dbReference type="PANTHER" id="PTHR42823:SF3">
    <property type="entry name" value="ATP SYNTHASE SUBUNIT A, CHLOROPLASTIC"/>
    <property type="match status" value="1"/>
</dbReference>
<evidence type="ECO:0000256" key="1">
    <source>
        <dbReference type="ARBA" id="ARBA00004141"/>
    </source>
</evidence>
<dbReference type="GO" id="GO:0042777">
    <property type="term" value="P:proton motive force-driven plasma membrane ATP synthesis"/>
    <property type="evidence" value="ECO:0007669"/>
    <property type="project" value="TreeGrafter"/>
</dbReference>
<accession>A0A7C4Q0X1</accession>
<dbReference type="PANTHER" id="PTHR42823">
    <property type="entry name" value="ATP SYNTHASE SUBUNIT A, CHLOROPLASTIC"/>
    <property type="match status" value="1"/>
</dbReference>
<comment type="caution">
    <text evidence="12">The sequence shown here is derived from an EMBL/GenBank/DDBJ whole genome shotgun (WGS) entry which is preliminary data.</text>
</comment>
<evidence type="ECO:0000256" key="8">
    <source>
        <dbReference type="ARBA" id="ARBA00023065"/>
    </source>
</evidence>
<evidence type="ECO:0000256" key="3">
    <source>
        <dbReference type="ARBA" id="ARBA00022448"/>
    </source>
</evidence>
<feature type="transmembrane region" description="Helical" evidence="11">
    <location>
        <begin position="156"/>
        <end position="176"/>
    </location>
</feature>
<name>A0A7C4Q0X1_9CHLR</name>
<keyword evidence="3 11" id="KW-0813">Transport</keyword>
<keyword evidence="11" id="KW-1003">Cell membrane</keyword>
<dbReference type="Gene3D" id="1.20.120.220">
    <property type="entry name" value="ATP synthase, F0 complex, subunit A"/>
    <property type="match status" value="1"/>
</dbReference>
<feature type="transmembrane region" description="Helical" evidence="11">
    <location>
        <begin position="228"/>
        <end position="247"/>
    </location>
</feature>
<dbReference type="InterPro" id="IPR000568">
    <property type="entry name" value="ATP_synth_F0_asu"/>
</dbReference>
<dbReference type="InterPro" id="IPR045082">
    <property type="entry name" value="ATP_syn_F0_a_bact/chloroplast"/>
</dbReference>
<keyword evidence="4 11" id="KW-0138">CF(0)</keyword>
<dbReference type="InterPro" id="IPR035908">
    <property type="entry name" value="F0_ATP_A_sf"/>
</dbReference>
<comment type="similarity">
    <text evidence="2 11">Belongs to the ATPase A chain family.</text>
</comment>
<dbReference type="EMBL" id="DSXR01000051">
    <property type="protein sequence ID" value="HGS86851.1"/>
    <property type="molecule type" value="Genomic_DNA"/>
</dbReference>
<keyword evidence="6 11" id="KW-0375">Hydrogen ion transport</keyword>
<evidence type="ECO:0000256" key="11">
    <source>
        <dbReference type="HAMAP-Rule" id="MF_01393"/>
    </source>
</evidence>
<evidence type="ECO:0000313" key="12">
    <source>
        <dbReference type="EMBL" id="HGS86851.1"/>
    </source>
</evidence>
<feature type="transmembrane region" description="Helical" evidence="11">
    <location>
        <begin position="296"/>
        <end position="318"/>
    </location>
</feature>
<reference evidence="12" key="1">
    <citation type="journal article" date="2020" name="mSystems">
        <title>Genome- and Community-Level Interaction Insights into Carbon Utilization and Element Cycling Functions of Hydrothermarchaeota in Hydrothermal Sediment.</title>
        <authorList>
            <person name="Zhou Z."/>
            <person name="Liu Y."/>
            <person name="Xu W."/>
            <person name="Pan J."/>
            <person name="Luo Z.H."/>
            <person name="Li M."/>
        </authorList>
    </citation>
    <scope>NUCLEOTIDE SEQUENCE [LARGE SCALE GENOMIC DNA]</scope>
    <source>
        <strain evidence="12">SpSt-556</strain>
    </source>
</reference>
<keyword evidence="8 11" id="KW-0406">Ion transport</keyword>